<keyword evidence="2" id="KW-1185">Reference proteome</keyword>
<organism evidence="1 2">
    <name type="scientific">Eretmocerus hayati</name>
    <dbReference type="NCBI Taxonomy" id="131215"/>
    <lineage>
        <taxon>Eukaryota</taxon>
        <taxon>Metazoa</taxon>
        <taxon>Ecdysozoa</taxon>
        <taxon>Arthropoda</taxon>
        <taxon>Hexapoda</taxon>
        <taxon>Insecta</taxon>
        <taxon>Pterygota</taxon>
        <taxon>Neoptera</taxon>
        <taxon>Endopterygota</taxon>
        <taxon>Hymenoptera</taxon>
        <taxon>Apocrita</taxon>
        <taxon>Proctotrupomorpha</taxon>
        <taxon>Chalcidoidea</taxon>
        <taxon>Aphelinidae</taxon>
        <taxon>Aphelininae</taxon>
        <taxon>Eretmocerus</taxon>
    </lineage>
</organism>
<proteinExistence type="predicted"/>
<gene>
    <name evidence="1" type="ORF">QAD02_020744</name>
</gene>
<dbReference type="EMBL" id="CM056741">
    <property type="protein sequence ID" value="KAJ8684951.1"/>
    <property type="molecule type" value="Genomic_DNA"/>
</dbReference>
<name>A0ACC2PN88_9HYME</name>
<comment type="caution">
    <text evidence="1">The sequence shown here is derived from an EMBL/GenBank/DDBJ whole genome shotgun (WGS) entry which is preliminary data.</text>
</comment>
<accession>A0ACC2PN88</accession>
<reference evidence="1" key="1">
    <citation type="submission" date="2023-04" db="EMBL/GenBank/DDBJ databases">
        <title>A chromosome-level genome assembly of the parasitoid wasp Eretmocerus hayati.</title>
        <authorList>
            <person name="Zhong Y."/>
            <person name="Liu S."/>
            <person name="Liu Y."/>
        </authorList>
    </citation>
    <scope>NUCLEOTIDE SEQUENCE</scope>
    <source>
        <strain evidence="1">ZJU_SS_LIU_2023</strain>
    </source>
</reference>
<sequence>MPLFDVWDATRQKKSLNALNDSCLNIKSLITKASEKLKIKGTNLVLELTGSPVDEDEFLQELKRTEILILLQDNETWSKPSALQEIEAIDSHNSENGGQNSVQNDTTHCTSMEIDNPVSDNQQNKENSAESQNSTPVNQRDKENCNESSSSSPSIVSPRSVSLFANFVVPWQKIDSETLAALTKGSRDENVIRTTVHLIISEMRHISLNIKTTDLKKVARQMIRKYPDSFEDRLSDGKTRSGEGIYTIYTKLRIHAQERNRRDNRQKKLEDVLPALRNHQLDESSHDENSNSTSTDVVENQPTELENCLQLLRSYKDVNITQDQLITALKGTFSLQKKFFTKKRGISIESIKEAWPCLFTKALLFEHFFLLTGKKVSVMKDKLNSVDGQILLDYGYYKRWIGEYEEGSAESEKRIWDMIRVIYKQFNDDPAKIFNLQLKDISLDALDIDFMHPHIVVIGGKSHDEDSSFWDHTKNDNLKEYYLLIDKFAIECTSDIMEALQLLLGSYYVFNRSYPIEATCFLEFLQQQYLEIVPVSDSRSRRVTLTNKVHTMKNKLKNFFEKKRKEDKK</sequence>
<evidence type="ECO:0000313" key="1">
    <source>
        <dbReference type="EMBL" id="KAJ8684951.1"/>
    </source>
</evidence>
<protein>
    <submittedName>
        <fullName evidence="1">Uncharacterized protein</fullName>
    </submittedName>
</protein>
<evidence type="ECO:0000313" key="2">
    <source>
        <dbReference type="Proteomes" id="UP001239111"/>
    </source>
</evidence>
<dbReference type="Proteomes" id="UP001239111">
    <property type="component" value="Chromosome 1"/>
</dbReference>